<evidence type="ECO:0000259" key="8">
    <source>
        <dbReference type="SMART" id="SM00752"/>
    </source>
</evidence>
<dbReference type="InterPro" id="IPR053934">
    <property type="entry name" value="HTTM_dom"/>
</dbReference>
<dbReference type="InterPro" id="IPR007782">
    <property type="entry name" value="VKG_COase"/>
</dbReference>
<feature type="transmembrane region" description="Helical" evidence="7">
    <location>
        <begin position="200"/>
        <end position="222"/>
    </location>
</feature>
<evidence type="ECO:0000256" key="3">
    <source>
        <dbReference type="ARBA" id="ARBA00022989"/>
    </source>
</evidence>
<reference evidence="10" key="1">
    <citation type="journal article" date="2019" name="Int. J. Syst. Evol. Microbiol.">
        <title>The Global Catalogue of Microorganisms (GCM) 10K type strain sequencing project: providing services to taxonomists for standard genome sequencing and annotation.</title>
        <authorList>
            <consortium name="The Broad Institute Genomics Platform"/>
            <consortium name="The Broad Institute Genome Sequencing Center for Infectious Disease"/>
            <person name="Wu L."/>
            <person name="Ma J."/>
        </authorList>
    </citation>
    <scope>NUCLEOTIDE SEQUENCE [LARGE SCALE GENOMIC DNA]</scope>
    <source>
        <strain evidence="10">KCTC 42808</strain>
    </source>
</reference>
<accession>A0ABW5K4T2</accession>
<dbReference type="InterPro" id="IPR011020">
    <property type="entry name" value="HTTM-like"/>
</dbReference>
<feature type="transmembrane region" description="Helical" evidence="7">
    <location>
        <begin position="109"/>
        <end position="127"/>
    </location>
</feature>
<name>A0ABW5K4T2_9FLAO</name>
<evidence type="ECO:0000256" key="6">
    <source>
        <dbReference type="ARBA" id="ARBA00023239"/>
    </source>
</evidence>
<organism evidence="9 10">
    <name type="scientific">Lacinutrix gracilariae</name>
    <dbReference type="NCBI Taxonomy" id="1747198"/>
    <lineage>
        <taxon>Bacteria</taxon>
        <taxon>Pseudomonadati</taxon>
        <taxon>Bacteroidota</taxon>
        <taxon>Flavobacteriia</taxon>
        <taxon>Flavobacteriales</taxon>
        <taxon>Flavobacteriaceae</taxon>
        <taxon>Lacinutrix</taxon>
    </lineage>
</organism>
<comment type="subcellular location">
    <subcellularLocation>
        <location evidence="1">Endomembrane system</location>
        <topology evidence="1">Multi-pass membrane protein</topology>
    </subcellularLocation>
</comment>
<feature type="transmembrane region" description="Helical" evidence="7">
    <location>
        <begin position="148"/>
        <end position="170"/>
    </location>
</feature>
<dbReference type="EMBL" id="JBHULM010000011">
    <property type="protein sequence ID" value="MFD2542652.1"/>
    <property type="molecule type" value="Genomic_DNA"/>
</dbReference>
<feature type="transmembrane region" description="Helical" evidence="7">
    <location>
        <begin position="291"/>
        <end position="307"/>
    </location>
</feature>
<dbReference type="SMART" id="SM00752">
    <property type="entry name" value="HTTM"/>
    <property type="match status" value="1"/>
</dbReference>
<evidence type="ECO:0000313" key="10">
    <source>
        <dbReference type="Proteomes" id="UP001597467"/>
    </source>
</evidence>
<dbReference type="Pfam" id="PF22777">
    <property type="entry name" value="VKGC_lumenal_dom"/>
    <property type="match status" value="1"/>
</dbReference>
<evidence type="ECO:0000256" key="1">
    <source>
        <dbReference type="ARBA" id="ARBA00004127"/>
    </source>
</evidence>
<evidence type="ECO:0000313" key="9">
    <source>
        <dbReference type="EMBL" id="MFD2542652.1"/>
    </source>
</evidence>
<keyword evidence="5" id="KW-1015">Disulfide bond</keyword>
<dbReference type="PANTHER" id="PTHR12639:SF7">
    <property type="entry name" value="HTTM DOMAIN-CONTAINING PROTEIN"/>
    <property type="match status" value="1"/>
</dbReference>
<evidence type="ECO:0000256" key="2">
    <source>
        <dbReference type="ARBA" id="ARBA00022692"/>
    </source>
</evidence>
<dbReference type="InterPro" id="IPR053935">
    <property type="entry name" value="VKGC_lumenal_dom"/>
</dbReference>
<comment type="caution">
    <text evidence="9">The sequence shown here is derived from an EMBL/GenBank/DDBJ whole genome shotgun (WGS) entry which is preliminary data.</text>
</comment>
<keyword evidence="6" id="KW-0456">Lyase</keyword>
<gene>
    <name evidence="9" type="ORF">ACFSSB_10025</name>
</gene>
<feature type="domain" description="HTTM-like" evidence="8">
    <location>
        <begin position="6"/>
        <end position="265"/>
    </location>
</feature>
<dbReference type="Pfam" id="PF05090">
    <property type="entry name" value="HTTM"/>
    <property type="match status" value="1"/>
</dbReference>
<keyword evidence="2 7" id="KW-0812">Transmembrane</keyword>
<keyword evidence="3 7" id="KW-1133">Transmembrane helix</keyword>
<evidence type="ECO:0000256" key="5">
    <source>
        <dbReference type="ARBA" id="ARBA00023157"/>
    </source>
</evidence>
<keyword evidence="4 7" id="KW-0472">Membrane</keyword>
<evidence type="ECO:0000256" key="4">
    <source>
        <dbReference type="ARBA" id="ARBA00023136"/>
    </source>
</evidence>
<dbReference type="Proteomes" id="UP001597467">
    <property type="component" value="Unassembled WGS sequence"/>
</dbReference>
<dbReference type="RefSeq" id="WP_379903746.1">
    <property type="nucleotide sequence ID" value="NZ_JBHULM010000011.1"/>
</dbReference>
<dbReference type="PANTHER" id="PTHR12639">
    <property type="entry name" value="VITAMIN K-DEPENDENT GAMMA-CARBOXYLASE"/>
    <property type="match status" value="1"/>
</dbReference>
<evidence type="ECO:0000256" key="7">
    <source>
        <dbReference type="SAM" id="Phobius"/>
    </source>
</evidence>
<feature type="transmembrane region" description="Helical" evidence="7">
    <location>
        <begin position="12"/>
        <end position="38"/>
    </location>
</feature>
<feature type="transmembrane region" description="Helical" evidence="7">
    <location>
        <begin position="66"/>
        <end position="82"/>
    </location>
</feature>
<feature type="transmembrane region" description="Helical" evidence="7">
    <location>
        <begin position="234"/>
        <end position="261"/>
    </location>
</feature>
<keyword evidence="10" id="KW-1185">Reference proteome</keyword>
<proteinExistence type="predicted"/>
<protein>
    <submittedName>
        <fullName evidence="9">HTTM domain-containing protein</fullName>
    </submittedName>
</protein>
<sequence length="437" mass="51790">MNKYLFKHIDNSALIVFRIFFGLLCFLESVGAIFTGWVTRAFVEPKFTFTFIGFEWLQPLPGNGMYFYYLVMGIFGFLIMIGYKYRFSTIMFTLMWLTTYLMQKASYNNHYYLLILLSAIMVFLPANKYHSVDAKLNPKIKSNSMPQWCRLVFILQMFIVYTYGSIAKLYPDWLDASVMKIFMSGKRNYFLIGEFLQQEWLHYFLAYGGILYDGLVVPFLLFKPTRKIAFFGSIFFHLFNSIVFQVGIFPYLALAFSLFFFNPKTIKNIFFKKREFYDAAEVKEPKYKKPLVALFSIYFIIQIALPLRHHFIQDNVLWTEEGHKMSWRMMLRSKLAHISFKVKEKGKNKTIFVKLEDYLSKKQMRLVSTHPDVMWQFAQRLKKEYKEKGKDVAVYISCNISVNNRPYTKYINPEIDIASVSWSAFKHSEWILPSKLD</sequence>